<evidence type="ECO:0000256" key="5">
    <source>
        <dbReference type="ARBA" id="ARBA00023237"/>
    </source>
</evidence>
<keyword evidence="2" id="KW-1134">Transmembrane beta strand</keyword>
<dbReference type="InterPro" id="IPR012854">
    <property type="entry name" value="Cu_amine_oxidase-like_N"/>
</dbReference>
<keyword evidence="4" id="KW-0472">Membrane</keyword>
<evidence type="ECO:0000256" key="7">
    <source>
        <dbReference type="SAM" id="SignalP"/>
    </source>
</evidence>
<dbReference type="RefSeq" id="WP_375354634.1">
    <property type="nucleotide sequence ID" value="NZ_JBHHMI010000005.1"/>
</dbReference>
<dbReference type="PANTHER" id="PTHR30026:SF20">
    <property type="entry name" value="OUTER MEMBRANE PROTEIN TOLC"/>
    <property type="match status" value="1"/>
</dbReference>
<accession>A0ABV5AR97</accession>
<proteinExistence type="predicted"/>
<dbReference type="InterPro" id="IPR051906">
    <property type="entry name" value="TolC-like"/>
</dbReference>
<feature type="domain" description="Copper amine oxidase-like N-terminal" evidence="8">
    <location>
        <begin position="33"/>
        <end position="140"/>
    </location>
</feature>
<evidence type="ECO:0000259" key="8">
    <source>
        <dbReference type="Pfam" id="PF07833"/>
    </source>
</evidence>
<evidence type="ECO:0000256" key="1">
    <source>
        <dbReference type="ARBA" id="ARBA00004442"/>
    </source>
</evidence>
<dbReference type="Gene3D" id="1.20.1600.10">
    <property type="entry name" value="Outer membrane efflux proteins (OEP)"/>
    <property type="match status" value="2"/>
</dbReference>
<comment type="caution">
    <text evidence="9">The sequence shown here is derived from an EMBL/GenBank/DDBJ whole genome shotgun (WGS) entry which is preliminary data.</text>
</comment>
<keyword evidence="7" id="KW-0732">Signal</keyword>
<dbReference type="Gene3D" id="3.30.457.10">
    <property type="entry name" value="Copper amine oxidase-like, N-terminal domain"/>
    <property type="match status" value="1"/>
</dbReference>
<keyword evidence="5" id="KW-0998">Cell outer membrane</keyword>
<reference evidence="9 10" key="1">
    <citation type="submission" date="2024-09" db="EMBL/GenBank/DDBJ databases">
        <title>Paenibacillus zeirhizospherea sp. nov., isolated from surface of the maize (Zea mays) roots in a horticulture field, Hungary.</title>
        <authorList>
            <person name="Marton D."/>
            <person name="Farkas M."/>
            <person name="Bedics A."/>
            <person name="Toth E."/>
            <person name="Tancsics A."/>
            <person name="Boka K."/>
            <person name="Maroti G."/>
            <person name="Kriszt B."/>
            <person name="Cserhati M."/>
        </authorList>
    </citation>
    <scope>NUCLEOTIDE SEQUENCE [LARGE SCALE GENOMIC DNA]</scope>
    <source>
        <strain evidence="9 10">KCTC 33519</strain>
    </source>
</reference>
<evidence type="ECO:0000256" key="4">
    <source>
        <dbReference type="ARBA" id="ARBA00023136"/>
    </source>
</evidence>
<comment type="subcellular location">
    <subcellularLocation>
        <location evidence="1">Cell outer membrane</location>
    </subcellularLocation>
</comment>
<dbReference type="Proteomes" id="UP001580346">
    <property type="component" value="Unassembled WGS sequence"/>
</dbReference>
<evidence type="ECO:0000256" key="2">
    <source>
        <dbReference type="ARBA" id="ARBA00022452"/>
    </source>
</evidence>
<evidence type="ECO:0000313" key="9">
    <source>
        <dbReference type="EMBL" id="MFB5266745.1"/>
    </source>
</evidence>
<feature type="signal peptide" evidence="7">
    <location>
        <begin position="1"/>
        <end position="26"/>
    </location>
</feature>
<protein>
    <submittedName>
        <fullName evidence="9">Stalk domain-containing protein</fullName>
    </submittedName>
</protein>
<keyword evidence="10" id="KW-1185">Reference proteome</keyword>
<name>A0ABV5AR97_9BACL</name>
<evidence type="ECO:0000256" key="6">
    <source>
        <dbReference type="SAM" id="Coils"/>
    </source>
</evidence>
<dbReference type="InterPro" id="IPR036582">
    <property type="entry name" value="Mao_N_sf"/>
</dbReference>
<dbReference type="SUPFAM" id="SSF56954">
    <property type="entry name" value="Outer membrane efflux proteins (OEP)"/>
    <property type="match status" value="1"/>
</dbReference>
<sequence>MKRLGSALLSTVLLSSVISGVGSAAAANNIKVVINGVTQSYAQQPVLNHNATLVPFRAIFESLGAQVSYDEANHKITAAKGPDTLEFRINSTTAYKNGQSIALATPAKAINGSTYVPLRFVGESLGAKVNWDAATSTVKIETAQTASSGQTTPAAQNSLNPLETAVTSTYATYETNTEPLAYKDAVALAVSNSNSIKSQEASLKAQNNSLEDAADDIDFIPPRNGSNDAANSAFNNYSQQQINYSIAQKKLETEKDGAGLQVKNKYNAIIDSIEKKRIADLNVADAEWKLRIAQTKRDNQMASDYDVTQAQNTLTQQKAAQEVAAKALDDAYRSLNAIIGYKADQKYEVPDTPKFEVFEDDVEAHVGRVQADSPTVWMAERGIEQAELDINYFNFVGSTDNAYENKEINVELKKISAADAKKQLEDAVRQTYNQIKELETQYGQLQASMTSAQNALDMTKKRFELGMSTEYEVFQAELQLESLKQQMTTLVTNLDNAKMAYEKPWLAGAGAQG</sequence>
<dbReference type="PANTHER" id="PTHR30026">
    <property type="entry name" value="OUTER MEMBRANE PROTEIN TOLC"/>
    <property type="match status" value="1"/>
</dbReference>
<dbReference type="Pfam" id="PF07833">
    <property type="entry name" value="Cu_amine_oxidN1"/>
    <property type="match status" value="1"/>
</dbReference>
<keyword evidence="3" id="KW-0812">Transmembrane</keyword>
<gene>
    <name evidence="9" type="ORF">ACE41H_08090</name>
</gene>
<dbReference type="SUPFAM" id="SSF55383">
    <property type="entry name" value="Copper amine oxidase, domain N"/>
    <property type="match status" value="1"/>
</dbReference>
<keyword evidence="6" id="KW-0175">Coiled coil</keyword>
<evidence type="ECO:0000313" key="10">
    <source>
        <dbReference type="Proteomes" id="UP001580346"/>
    </source>
</evidence>
<evidence type="ECO:0000256" key="3">
    <source>
        <dbReference type="ARBA" id="ARBA00022692"/>
    </source>
</evidence>
<organism evidence="9 10">
    <name type="scientific">Paenibacillus enshidis</name>
    <dbReference type="NCBI Taxonomy" id="1458439"/>
    <lineage>
        <taxon>Bacteria</taxon>
        <taxon>Bacillati</taxon>
        <taxon>Bacillota</taxon>
        <taxon>Bacilli</taxon>
        <taxon>Bacillales</taxon>
        <taxon>Paenibacillaceae</taxon>
        <taxon>Paenibacillus</taxon>
    </lineage>
</organism>
<dbReference type="EMBL" id="JBHHMI010000005">
    <property type="protein sequence ID" value="MFB5266745.1"/>
    <property type="molecule type" value="Genomic_DNA"/>
</dbReference>
<feature type="coiled-coil region" evidence="6">
    <location>
        <begin position="421"/>
        <end position="455"/>
    </location>
</feature>
<feature type="chain" id="PRO_5046122628" evidence="7">
    <location>
        <begin position="27"/>
        <end position="513"/>
    </location>
</feature>